<reference evidence="2 4" key="1">
    <citation type="journal article" date="2011" name="Nature">
        <title>The Medicago genome provides insight into the evolution of rhizobial symbioses.</title>
        <authorList>
            <person name="Young N.D."/>
            <person name="Debelle F."/>
            <person name="Oldroyd G.E."/>
            <person name="Geurts R."/>
            <person name="Cannon S.B."/>
            <person name="Udvardi M.K."/>
            <person name="Benedito V.A."/>
            <person name="Mayer K.F."/>
            <person name="Gouzy J."/>
            <person name="Schoof H."/>
            <person name="Van de Peer Y."/>
            <person name="Proost S."/>
            <person name="Cook D.R."/>
            <person name="Meyers B.C."/>
            <person name="Spannagl M."/>
            <person name="Cheung F."/>
            <person name="De Mita S."/>
            <person name="Krishnakumar V."/>
            <person name="Gundlach H."/>
            <person name="Zhou S."/>
            <person name="Mudge J."/>
            <person name="Bharti A.K."/>
            <person name="Murray J.D."/>
            <person name="Naoumkina M.A."/>
            <person name="Rosen B."/>
            <person name="Silverstein K.A."/>
            <person name="Tang H."/>
            <person name="Rombauts S."/>
            <person name="Zhao P.X."/>
            <person name="Zhou P."/>
            <person name="Barbe V."/>
            <person name="Bardou P."/>
            <person name="Bechner M."/>
            <person name="Bellec A."/>
            <person name="Berger A."/>
            <person name="Berges H."/>
            <person name="Bidwell S."/>
            <person name="Bisseling T."/>
            <person name="Choisne N."/>
            <person name="Couloux A."/>
            <person name="Denny R."/>
            <person name="Deshpande S."/>
            <person name="Dai X."/>
            <person name="Doyle J.J."/>
            <person name="Dudez A.M."/>
            <person name="Farmer A.D."/>
            <person name="Fouteau S."/>
            <person name="Franken C."/>
            <person name="Gibelin C."/>
            <person name="Gish J."/>
            <person name="Goldstein S."/>
            <person name="Gonzalez A.J."/>
            <person name="Green P.J."/>
            <person name="Hallab A."/>
            <person name="Hartog M."/>
            <person name="Hua A."/>
            <person name="Humphray S.J."/>
            <person name="Jeong D.H."/>
            <person name="Jing Y."/>
            <person name="Jocker A."/>
            <person name="Kenton S.M."/>
            <person name="Kim D.J."/>
            <person name="Klee K."/>
            <person name="Lai H."/>
            <person name="Lang C."/>
            <person name="Lin S."/>
            <person name="Macmil S.L."/>
            <person name="Magdelenat G."/>
            <person name="Matthews L."/>
            <person name="McCorrison J."/>
            <person name="Monaghan E.L."/>
            <person name="Mun J.H."/>
            <person name="Najar F.Z."/>
            <person name="Nicholson C."/>
            <person name="Noirot C."/>
            <person name="O'Bleness M."/>
            <person name="Paule C.R."/>
            <person name="Poulain J."/>
            <person name="Prion F."/>
            <person name="Qin B."/>
            <person name="Qu C."/>
            <person name="Retzel E.F."/>
            <person name="Riddle C."/>
            <person name="Sallet E."/>
            <person name="Samain S."/>
            <person name="Samson N."/>
            <person name="Sanders I."/>
            <person name="Saurat O."/>
            <person name="Scarpelli C."/>
            <person name="Schiex T."/>
            <person name="Segurens B."/>
            <person name="Severin A.J."/>
            <person name="Sherrier D.J."/>
            <person name="Shi R."/>
            <person name="Sims S."/>
            <person name="Singer S.R."/>
            <person name="Sinharoy S."/>
            <person name="Sterck L."/>
            <person name="Viollet A."/>
            <person name="Wang B.B."/>
            <person name="Wang K."/>
            <person name="Wang M."/>
            <person name="Wang X."/>
            <person name="Warfsmann J."/>
            <person name="Weissenbach J."/>
            <person name="White D.D."/>
            <person name="White J.D."/>
            <person name="Wiley G.B."/>
            <person name="Wincker P."/>
            <person name="Xing Y."/>
            <person name="Yang L."/>
            <person name="Yao Z."/>
            <person name="Ying F."/>
            <person name="Zhai J."/>
            <person name="Zhou L."/>
            <person name="Zuber A."/>
            <person name="Denarie J."/>
            <person name="Dixon R.A."/>
            <person name="May G.D."/>
            <person name="Schwartz D.C."/>
            <person name="Rogers J."/>
            <person name="Quetier F."/>
            <person name="Town C.D."/>
            <person name="Roe B.A."/>
        </authorList>
    </citation>
    <scope>NUCLEOTIDE SEQUENCE [LARGE SCALE GENOMIC DNA]</scope>
    <source>
        <strain evidence="2">A17</strain>
        <strain evidence="3 4">cv. Jemalong A17</strain>
    </source>
</reference>
<dbReference type="EnsemblPlants" id="AES74516">
    <property type="protein sequence ID" value="AES74516"/>
    <property type="gene ID" value="MTR_6g007330"/>
</dbReference>
<evidence type="ECO:0000256" key="1">
    <source>
        <dbReference type="SAM" id="Phobius"/>
    </source>
</evidence>
<feature type="transmembrane region" description="Helical" evidence="1">
    <location>
        <begin position="12"/>
        <end position="33"/>
    </location>
</feature>
<reference evidence="2 4" key="2">
    <citation type="journal article" date="2014" name="BMC Genomics">
        <title>An improved genome release (version Mt4.0) for the model legume Medicago truncatula.</title>
        <authorList>
            <person name="Tang H."/>
            <person name="Krishnakumar V."/>
            <person name="Bidwell S."/>
            <person name="Rosen B."/>
            <person name="Chan A."/>
            <person name="Zhou S."/>
            <person name="Gentzbittel L."/>
            <person name="Childs K.L."/>
            <person name="Yandell M."/>
            <person name="Gundlach H."/>
            <person name="Mayer K.F."/>
            <person name="Schwartz D.C."/>
            <person name="Town C.D."/>
        </authorList>
    </citation>
    <scope>GENOME REANNOTATION</scope>
    <source>
        <strain evidence="3 4">cv. Jemalong A17</strain>
    </source>
</reference>
<reference evidence="3" key="3">
    <citation type="submission" date="2015-04" db="UniProtKB">
        <authorList>
            <consortium name="EnsemblPlants"/>
        </authorList>
    </citation>
    <scope>IDENTIFICATION</scope>
    <source>
        <strain evidence="3">cv. Jemalong A17</strain>
    </source>
</reference>
<sequence>MRHLKFIYCNWNCLFILLVLKFLCLYLHIGVGIGQARSGFDRPEPGLRNKSQA</sequence>
<evidence type="ECO:0000313" key="4">
    <source>
        <dbReference type="Proteomes" id="UP000002051"/>
    </source>
</evidence>
<keyword evidence="1 2" id="KW-0812">Transmembrane</keyword>
<evidence type="ECO:0000313" key="3">
    <source>
        <dbReference type="EnsemblPlants" id="AES74516"/>
    </source>
</evidence>
<gene>
    <name evidence="2" type="ordered locus">MTR_6g007330</name>
</gene>
<organism evidence="2 4">
    <name type="scientific">Medicago truncatula</name>
    <name type="common">Barrel medic</name>
    <name type="synonym">Medicago tribuloides</name>
    <dbReference type="NCBI Taxonomy" id="3880"/>
    <lineage>
        <taxon>Eukaryota</taxon>
        <taxon>Viridiplantae</taxon>
        <taxon>Streptophyta</taxon>
        <taxon>Embryophyta</taxon>
        <taxon>Tracheophyta</taxon>
        <taxon>Spermatophyta</taxon>
        <taxon>Magnoliopsida</taxon>
        <taxon>eudicotyledons</taxon>
        <taxon>Gunneridae</taxon>
        <taxon>Pentapetalae</taxon>
        <taxon>rosids</taxon>
        <taxon>fabids</taxon>
        <taxon>Fabales</taxon>
        <taxon>Fabaceae</taxon>
        <taxon>Papilionoideae</taxon>
        <taxon>50 kb inversion clade</taxon>
        <taxon>NPAAA clade</taxon>
        <taxon>Hologalegina</taxon>
        <taxon>IRL clade</taxon>
        <taxon>Trifolieae</taxon>
        <taxon>Medicago</taxon>
    </lineage>
</organism>
<name>G7KIS6_MEDTR</name>
<keyword evidence="1" id="KW-1133">Transmembrane helix</keyword>
<evidence type="ECO:0000313" key="2">
    <source>
        <dbReference type="EMBL" id="AES74516.1"/>
    </source>
</evidence>
<proteinExistence type="predicted"/>
<dbReference type="AlphaFoldDB" id="G7KIS6"/>
<dbReference type="EMBL" id="CM001222">
    <property type="protein sequence ID" value="AES74516.1"/>
    <property type="molecule type" value="Genomic_DNA"/>
</dbReference>
<dbReference type="Proteomes" id="UP000002051">
    <property type="component" value="Chromosome 6"/>
</dbReference>
<keyword evidence="4" id="KW-1185">Reference proteome</keyword>
<keyword evidence="1" id="KW-0472">Membrane</keyword>
<dbReference type="HOGENOM" id="CLU_3071735_0_0_1"/>
<accession>G7KIS6</accession>
<dbReference type="PaxDb" id="3880-AES74516"/>
<protein>
    <submittedName>
        <fullName evidence="2">Transmembrane protein, putative</fullName>
    </submittedName>
</protein>